<evidence type="ECO:0000256" key="1">
    <source>
        <dbReference type="SAM" id="MobiDB-lite"/>
    </source>
</evidence>
<evidence type="ECO:0000313" key="4">
    <source>
        <dbReference type="Proteomes" id="UP001156690"/>
    </source>
</evidence>
<evidence type="ECO:0000313" key="3">
    <source>
        <dbReference type="EMBL" id="GLQ76113.1"/>
    </source>
</evidence>
<feature type="transmembrane region" description="Helical" evidence="2">
    <location>
        <begin position="27"/>
        <end position="45"/>
    </location>
</feature>
<sequence length="84" mass="8508">MKIIYFATGIGISWVGIEIISSGNSVVPGWILLLVGVLTVVYSFFASENRPANRGGSDGSGSGPHHYYDSSNDSGGDGGGGGGD</sequence>
<dbReference type="RefSeq" id="WP_224055712.1">
    <property type="nucleotide sequence ID" value="NZ_AP025145.1"/>
</dbReference>
<keyword evidence="2" id="KW-0472">Membrane</keyword>
<feature type="compositionally biased region" description="Gly residues" evidence="1">
    <location>
        <begin position="75"/>
        <end position="84"/>
    </location>
</feature>
<name>A0AAV5P0I6_9VIBR</name>
<gene>
    <name evidence="3" type="ORF">GCM10007932_54760</name>
</gene>
<organism evidence="3 4">
    <name type="scientific">Vibrio penaeicida</name>
    <dbReference type="NCBI Taxonomy" id="104609"/>
    <lineage>
        <taxon>Bacteria</taxon>
        <taxon>Pseudomonadati</taxon>
        <taxon>Pseudomonadota</taxon>
        <taxon>Gammaproteobacteria</taxon>
        <taxon>Vibrionales</taxon>
        <taxon>Vibrionaceae</taxon>
        <taxon>Vibrio</taxon>
    </lineage>
</organism>
<reference evidence="4" key="1">
    <citation type="journal article" date="2019" name="Int. J. Syst. Evol. Microbiol.">
        <title>The Global Catalogue of Microorganisms (GCM) 10K type strain sequencing project: providing services to taxonomists for standard genome sequencing and annotation.</title>
        <authorList>
            <consortium name="The Broad Institute Genomics Platform"/>
            <consortium name="The Broad Institute Genome Sequencing Center for Infectious Disease"/>
            <person name="Wu L."/>
            <person name="Ma J."/>
        </authorList>
    </citation>
    <scope>NUCLEOTIDE SEQUENCE [LARGE SCALE GENOMIC DNA]</scope>
    <source>
        <strain evidence="4">NBRC 15640</strain>
    </source>
</reference>
<dbReference type="AlphaFoldDB" id="A0AAV5P0I6"/>
<proteinExistence type="predicted"/>
<protein>
    <recommendedName>
        <fullName evidence="5">Methanol dehydrogenase</fullName>
    </recommendedName>
</protein>
<evidence type="ECO:0000256" key="2">
    <source>
        <dbReference type="SAM" id="Phobius"/>
    </source>
</evidence>
<keyword evidence="2" id="KW-1133">Transmembrane helix</keyword>
<keyword evidence="4" id="KW-1185">Reference proteome</keyword>
<evidence type="ECO:0008006" key="5">
    <source>
        <dbReference type="Google" id="ProtNLM"/>
    </source>
</evidence>
<comment type="caution">
    <text evidence="3">The sequence shown here is derived from an EMBL/GenBank/DDBJ whole genome shotgun (WGS) entry which is preliminary data.</text>
</comment>
<dbReference type="Proteomes" id="UP001156690">
    <property type="component" value="Unassembled WGS sequence"/>
</dbReference>
<accession>A0AAV5P0I6</accession>
<keyword evidence="2" id="KW-0812">Transmembrane</keyword>
<feature type="region of interest" description="Disordered" evidence="1">
    <location>
        <begin position="49"/>
        <end position="84"/>
    </location>
</feature>
<dbReference type="EMBL" id="BSNX01000075">
    <property type="protein sequence ID" value="GLQ76113.1"/>
    <property type="molecule type" value="Genomic_DNA"/>
</dbReference>